<accession>A0A9D4ASG3</accession>
<dbReference type="Proteomes" id="UP000827986">
    <property type="component" value="Unassembled WGS sequence"/>
</dbReference>
<organism evidence="1 2">
    <name type="scientific">Mauremys mutica</name>
    <name type="common">yellowpond turtle</name>
    <dbReference type="NCBI Taxonomy" id="74926"/>
    <lineage>
        <taxon>Eukaryota</taxon>
        <taxon>Metazoa</taxon>
        <taxon>Chordata</taxon>
        <taxon>Craniata</taxon>
        <taxon>Vertebrata</taxon>
        <taxon>Euteleostomi</taxon>
        <taxon>Archelosauria</taxon>
        <taxon>Testudinata</taxon>
        <taxon>Testudines</taxon>
        <taxon>Cryptodira</taxon>
        <taxon>Durocryptodira</taxon>
        <taxon>Testudinoidea</taxon>
        <taxon>Geoemydidae</taxon>
        <taxon>Geoemydinae</taxon>
        <taxon>Mauremys</taxon>
    </lineage>
</organism>
<dbReference type="AlphaFoldDB" id="A0A9D4ASG3"/>
<evidence type="ECO:0000313" key="1">
    <source>
        <dbReference type="EMBL" id="KAH1169213.1"/>
    </source>
</evidence>
<name>A0A9D4ASG3_9SAUR</name>
<protein>
    <submittedName>
        <fullName evidence="1">Uncharacterized protein</fullName>
    </submittedName>
</protein>
<evidence type="ECO:0000313" key="2">
    <source>
        <dbReference type="Proteomes" id="UP000827986"/>
    </source>
</evidence>
<gene>
    <name evidence="1" type="ORF">KIL84_013803</name>
</gene>
<comment type="caution">
    <text evidence="1">The sequence shown here is derived from an EMBL/GenBank/DDBJ whole genome shotgun (WGS) entry which is preliminary data.</text>
</comment>
<keyword evidence="2" id="KW-1185">Reference proteome</keyword>
<proteinExistence type="predicted"/>
<sequence>MVQNRYYIHVSTAPGNSPTQNKILRSWIRNSWQPKPLMKNGVVTLKQPSIRYHKNLEYLHKAKVLNQRQVRWAVFFSLFDYIITYRLEARNEKVDSLSRKVEYYLSQEMSSRELSYILKPCNFLNNAIL</sequence>
<dbReference type="EMBL" id="JAHDVG010000485">
    <property type="protein sequence ID" value="KAH1169213.1"/>
    <property type="molecule type" value="Genomic_DNA"/>
</dbReference>
<reference evidence="1" key="1">
    <citation type="submission" date="2021-09" db="EMBL/GenBank/DDBJ databases">
        <title>The genome of Mauremys mutica provides insights into the evolution of semi-aquatic lifestyle.</title>
        <authorList>
            <person name="Gong S."/>
            <person name="Gao Y."/>
        </authorList>
    </citation>
    <scope>NUCLEOTIDE SEQUENCE</scope>
    <source>
        <strain evidence="1">MM-2020</strain>
        <tissue evidence="1">Muscle</tissue>
    </source>
</reference>